<reference evidence="1 2" key="1">
    <citation type="submission" date="2022-07" db="EMBL/GenBank/DDBJ databases">
        <authorList>
            <person name="Li W.-J."/>
            <person name="Deng Q.-Q."/>
        </authorList>
    </citation>
    <scope>NUCLEOTIDE SEQUENCE [LARGE SCALE GENOMIC DNA]</scope>
    <source>
        <strain evidence="1 2">SYSU M60028</strain>
    </source>
</reference>
<gene>
    <name evidence="1" type="ORF">NK718_15265</name>
</gene>
<evidence type="ECO:0000313" key="1">
    <source>
        <dbReference type="EMBL" id="MCP8939887.1"/>
    </source>
</evidence>
<comment type="caution">
    <text evidence="1">The sequence shown here is derived from an EMBL/GenBank/DDBJ whole genome shotgun (WGS) entry which is preliminary data.</text>
</comment>
<dbReference type="Proteomes" id="UP001205890">
    <property type="component" value="Unassembled WGS sequence"/>
</dbReference>
<name>A0ABT1LEF7_9HYPH</name>
<dbReference type="Pfam" id="PF07370">
    <property type="entry name" value="DUF1489"/>
    <property type="match status" value="1"/>
</dbReference>
<keyword evidence="2" id="KW-1185">Reference proteome</keyword>
<sequence length="145" mass="16278">MALHLIKLCVGCDSIADLESWIDETLSLYRRLGKAEEQVHTTRMTPKRVEDILDGGSLYWVIKGQVACRQRLVDIRPFTDAEGIGRCHLVLEPVVTAVEPRPCRPFQGWRYLKAGEAPRDLGAGGGDLVAMPEELRRELRQLGLI</sequence>
<evidence type="ECO:0000313" key="2">
    <source>
        <dbReference type="Proteomes" id="UP001205890"/>
    </source>
</evidence>
<dbReference type="InterPro" id="IPR008320">
    <property type="entry name" value="UCP032025"/>
</dbReference>
<dbReference type="RefSeq" id="WP_254743988.1">
    <property type="nucleotide sequence ID" value="NZ_JANCLU010000015.1"/>
</dbReference>
<organism evidence="1 2">
    <name type="scientific">Alsobacter ponti</name>
    <dbReference type="NCBI Taxonomy" id="2962936"/>
    <lineage>
        <taxon>Bacteria</taxon>
        <taxon>Pseudomonadati</taxon>
        <taxon>Pseudomonadota</taxon>
        <taxon>Alphaproteobacteria</taxon>
        <taxon>Hyphomicrobiales</taxon>
        <taxon>Alsobacteraceae</taxon>
        <taxon>Alsobacter</taxon>
    </lineage>
</organism>
<dbReference type="EMBL" id="JANCLU010000015">
    <property type="protein sequence ID" value="MCP8939887.1"/>
    <property type="molecule type" value="Genomic_DNA"/>
</dbReference>
<accession>A0ABT1LEF7</accession>
<proteinExistence type="predicted"/>
<protein>
    <submittedName>
        <fullName evidence="1">DUF1489 family protein</fullName>
    </submittedName>
</protein>
<dbReference type="PIRSF" id="PIRSF032025">
    <property type="entry name" value="UCP032025"/>
    <property type="match status" value="1"/>
</dbReference>